<protein>
    <submittedName>
        <fullName evidence="1">Uncharacterized protein</fullName>
    </submittedName>
</protein>
<name>A0A383EGV8_9ZZZZ</name>
<reference evidence="1" key="1">
    <citation type="submission" date="2018-05" db="EMBL/GenBank/DDBJ databases">
        <authorList>
            <person name="Lanie J.A."/>
            <person name="Ng W.-L."/>
            <person name="Kazmierczak K.M."/>
            <person name="Andrzejewski T.M."/>
            <person name="Davidsen T.M."/>
            <person name="Wayne K.J."/>
            <person name="Tettelin H."/>
            <person name="Glass J.I."/>
            <person name="Rusch D."/>
            <person name="Podicherti R."/>
            <person name="Tsui H.-C.T."/>
            <person name="Winkler M.E."/>
        </authorList>
    </citation>
    <scope>NUCLEOTIDE SEQUENCE</scope>
</reference>
<gene>
    <name evidence="1" type="ORF">METZ01_LOCUS508698</name>
</gene>
<proteinExistence type="predicted"/>
<sequence>MKQVVPILIAAIIGLTAGYILNSSKSAKTGSSENDQSDLIAKLKKDLKEAEARAGKVDVINTETEKIVEKVVEI</sequence>
<accession>A0A383EGV8</accession>
<dbReference type="EMBL" id="UINC01225675">
    <property type="protein sequence ID" value="SVE55844.1"/>
    <property type="molecule type" value="Genomic_DNA"/>
</dbReference>
<evidence type="ECO:0000313" key="1">
    <source>
        <dbReference type="EMBL" id="SVE55844.1"/>
    </source>
</evidence>
<dbReference type="AlphaFoldDB" id="A0A383EGV8"/>
<feature type="non-terminal residue" evidence="1">
    <location>
        <position position="74"/>
    </location>
</feature>
<organism evidence="1">
    <name type="scientific">marine metagenome</name>
    <dbReference type="NCBI Taxonomy" id="408172"/>
    <lineage>
        <taxon>unclassified sequences</taxon>
        <taxon>metagenomes</taxon>
        <taxon>ecological metagenomes</taxon>
    </lineage>
</organism>